<protein>
    <recommendedName>
        <fullName evidence="9">AI-2E family transporter</fullName>
    </recommendedName>
</protein>
<dbReference type="PANTHER" id="PTHR21716:SF62">
    <property type="entry name" value="TRANSPORT PROTEIN YDBI-RELATED"/>
    <property type="match status" value="1"/>
</dbReference>
<evidence type="ECO:0000313" key="8">
    <source>
        <dbReference type="Proteomes" id="UP000176608"/>
    </source>
</evidence>
<comment type="caution">
    <text evidence="7">The sequence shown here is derived from an EMBL/GenBank/DDBJ whole genome shotgun (WGS) entry which is preliminary data.</text>
</comment>
<evidence type="ECO:0000256" key="3">
    <source>
        <dbReference type="ARBA" id="ARBA00022692"/>
    </source>
</evidence>
<dbReference type="GO" id="GO:0016020">
    <property type="term" value="C:membrane"/>
    <property type="evidence" value="ECO:0007669"/>
    <property type="project" value="UniProtKB-SubCell"/>
</dbReference>
<feature type="transmembrane region" description="Helical" evidence="6">
    <location>
        <begin position="31"/>
        <end position="49"/>
    </location>
</feature>
<evidence type="ECO:0000256" key="5">
    <source>
        <dbReference type="ARBA" id="ARBA00023136"/>
    </source>
</evidence>
<organism evidence="7 8">
    <name type="scientific">candidate division WWE3 bacterium RIFCSPHIGHO2_01_FULL_42_13</name>
    <dbReference type="NCBI Taxonomy" id="1802617"/>
    <lineage>
        <taxon>Bacteria</taxon>
        <taxon>Katanobacteria</taxon>
    </lineage>
</organism>
<feature type="transmembrane region" description="Helical" evidence="6">
    <location>
        <begin position="137"/>
        <end position="158"/>
    </location>
</feature>
<gene>
    <name evidence="7" type="ORF">A2886_03430</name>
</gene>
<feature type="transmembrane region" description="Helical" evidence="6">
    <location>
        <begin position="288"/>
        <end position="321"/>
    </location>
</feature>
<keyword evidence="5 6" id="KW-0472">Membrane</keyword>
<dbReference type="Pfam" id="PF01594">
    <property type="entry name" value="AI-2E_transport"/>
    <property type="match status" value="1"/>
</dbReference>
<dbReference type="GO" id="GO:0055085">
    <property type="term" value="P:transmembrane transport"/>
    <property type="evidence" value="ECO:0007669"/>
    <property type="project" value="TreeGrafter"/>
</dbReference>
<comment type="similarity">
    <text evidence="2">Belongs to the autoinducer-2 exporter (AI-2E) (TC 2.A.86) family.</text>
</comment>
<sequence>MDKQVVTTIKVVLTALSILFLLWILYRLAPIFATLLISLFVVLALEPTVKYFRKRTVLNKLLSRGVAVALTFTLFITVVVFIFTIGLPPVISQAQKLLLNLSGIFSVIPGLEDFELSIQDVIPQLSNLSGDIVDQTFSLFSNIVAVMSVLFLSLYMSLDWENLKRLFIGMFGGKTKQLISEIVAEVEVNIGHWVRGELLLMLIVGSASFLGLVVLGIDYPLALGLVAGLLEIVPILGPVIAGVLAAIVGFAASPAKGFGVIILFLIIQQLENTVLVPKIMQKVSGFSPLVILIALLIGGQFFGAVGAIVAVPLTMILVLIAKKVLTYNS</sequence>
<comment type="subcellular location">
    <subcellularLocation>
        <location evidence="1">Membrane</location>
        <topology evidence="1">Multi-pass membrane protein</topology>
    </subcellularLocation>
</comment>
<reference evidence="7 8" key="1">
    <citation type="journal article" date="2016" name="Nat. Commun.">
        <title>Thousands of microbial genomes shed light on interconnected biogeochemical processes in an aquifer system.</title>
        <authorList>
            <person name="Anantharaman K."/>
            <person name="Brown C.T."/>
            <person name="Hug L.A."/>
            <person name="Sharon I."/>
            <person name="Castelle C.J."/>
            <person name="Probst A.J."/>
            <person name="Thomas B.C."/>
            <person name="Singh A."/>
            <person name="Wilkins M.J."/>
            <person name="Karaoz U."/>
            <person name="Brodie E.L."/>
            <person name="Williams K.H."/>
            <person name="Hubbard S.S."/>
            <person name="Banfield J.F."/>
        </authorList>
    </citation>
    <scope>NUCLEOTIDE SEQUENCE [LARGE SCALE GENOMIC DNA]</scope>
</reference>
<dbReference type="PANTHER" id="PTHR21716">
    <property type="entry name" value="TRANSMEMBRANE PROTEIN"/>
    <property type="match status" value="1"/>
</dbReference>
<name>A0A1F4URB1_UNCKA</name>
<dbReference type="InterPro" id="IPR002549">
    <property type="entry name" value="AI-2E-like"/>
</dbReference>
<evidence type="ECO:0008006" key="9">
    <source>
        <dbReference type="Google" id="ProtNLM"/>
    </source>
</evidence>
<feature type="transmembrane region" description="Helical" evidence="6">
    <location>
        <begin position="61"/>
        <end position="87"/>
    </location>
</feature>
<feature type="transmembrane region" description="Helical" evidence="6">
    <location>
        <begin position="7"/>
        <end position="25"/>
    </location>
</feature>
<evidence type="ECO:0000256" key="4">
    <source>
        <dbReference type="ARBA" id="ARBA00022989"/>
    </source>
</evidence>
<feature type="transmembrane region" description="Helical" evidence="6">
    <location>
        <begin position="198"/>
        <end position="219"/>
    </location>
</feature>
<evidence type="ECO:0000256" key="6">
    <source>
        <dbReference type="SAM" id="Phobius"/>
    </source>
</evidence>
<evidence type="ECO:0000313" key="7">
    <source>
        <dbReference type="EMBL" id="OGC47449.1"/>
    </source>
</evidence>
<evidence type="ECO:0000256" key="1">
    <source>
        <dbReference type="ARBA" id="ARBA00004141"/>
    </source>
</evidence>
<dbReference type="Proteomes" id="UP000176608">
    <property type="component" value="Unassembled WGS sequence"/>
</dbReference>
<accession>A0A1F4URB1</accession>
<dbReference type="AlphaFoldDB" id="A0A1F4URB1"/>
<keyword evidence="3 6" id="KW-0812">Transmembrane</keyword>
<evidence type="ECO:0000256" key="2">
    <source>
        <dbReference type="ARBA" id="ARBA00009773"/>
    </source>
</evidence>
<dbReference type="STRING" id="1802617.A2886_03430"/>
<keyword evidence="4 6" id="KW-1133">Transmembrane helix</keyword>
<feature type="transmembrane region" description="Helical" evidence="6">
    <location>
        <begin position="239"/>
        <end position="267"/>
    </location>
</feature>
<proteinExistence type="inferred from homology"/>
<dbReference type="EMBL" id="MEVA01000009">
    <property type="protein sequence ID" value="OGC47449.1"/>
    <property type="molecule type" value="Genomic_DNA"/>
</dbReference>